<feature type="transmembrane region" description="Helical" evidence="1">
    <location>
        <begin position="6"/>
        <end position="22"/>
    </location>
</feature>
<keyword evidence="1" id="KW-0812">Transmembrane</keyword>
<keyword evidence="3" id="KW-1185">Reference proteome</keyword>
<name>A0AAX6F7L2_IRIPA</name>
<comment type="caution">
    <text evidence="2">The sequence shown here is derived from an EMBL/GenBank/DDBJ whole genome shotgun (WGS) entry which is preliminary data.</text>
</comment>
<reference evidence="2" key="1">
    <citation type="journal article" date="2023" name="GigaByte">
        <title>Genome assembly of the bearded iris, Iris pallida Lam.</title>
        <authorList>
            <person name="Bruccoleri R.E."/>
            <person name="Oakeley E.J."/>
            <person name="Faust A.M.E."/>
            <person name="Altorfer M."/>
            <person name="Dessus-Babus S."/>
            <person name="Burckhardt D."/>
            <person name="Oertli M."/>
            <person name="Naumann U."/>
            <person name="Petersen F."/>
            <person name="Wong J."/>
        </authorList>
    </citation>
    <scope>NUCLEOTIDE SEQUENCE</scope>
    <source>
        <strain evidence="2">GSM-AAB239-AS_SAM_17_03QT</strain>
    </source>
</reference>
<accession>A0AAX6F7L2</accession>
<reference evidence="2" key="2">
    <citation type="submission" date="2023-04" db="EMBL/GenBank/DDBJ databases">
        <authorList>
            <person name="Bruccoleri R.E."/>
            <person name="Oakeley E.J."/>
            <person name="Faust A.-M."/>
            <person name="Dessus-Babus S."/>
            <person name="Altorfer M."/>
            <person name="Burckhardt D."/>
            <person name="Oertli M."/>
            <person name="Naumann U."/>
            <person name="Petersen F."/>
            <person name="Wong J."/>
        </authorList>
    </citation>
    <scope>NUCLEOTIDE SEQUENCE</scope>
    <source>
        <strain evidence="2">GSM-AAB239-AS_SAM_17_03QT</strain>
        <tissue evidence="2">Leaf</tissue>
    </source>
</reference>
<evidence type="ECO:0000313" key="3">
    <source>
        <dbReference type="Proteomes" id="UP001140949"/>
    </source>
</evidence>
<organism evidence="2 3">
    <name type="scientific">Iris pallida</name>
    <name type="common">Sweet iris</name>
    <dbReference type="NCBI Taxonomy" id="29817"/>
    <lineage>
        <taxon>Eukaryota</taxon>
        <taxon>Viridiplantae</taxon>
        <taxon>Streptophyta</taxon>
        <taxon>Embryophyta</taxon>
        <taxon>Tracheophyta</taxon>
        <taxon>Spermatophyta</taxon>
        <taxon>Magnoliopsida</taxon>
        <taxon>Liliopsida</taxon>
        <taxon>Asparagales</taxon>
        <taxon>Iridaceae</taxon>
        <taxon>Iridoideae</taxon>
        <taxon>Irideae</taxon>
        <taxon>Iris</taxon>
    </lineage>
</organism>
<sequence>MELVIAWILQFYFSLYFWRLYLRDSFIVYYFIGPDLSPAEFVF</sequence>
<dbReference type="AlphaFoldDB" id="A0AAX6F7L2"/>
<proteinExistence type="predicted"/>
<protein>
    <submittedName>
        <fullName evidence="2">Uncharacterized protein</fullName>
    </submittedName>
</protein>
<gene>
    <name evidence="2" type="ORF">M6B38_149945</name>
</gene>
<keyword evidence="1" id="KW-0472">Membrane</keyword>
<dbReference type="EMBL" id="JANAVB010031216">
    <property type="protein sequence ID" value="KAJ6812336.1"/>
    <property type="molecule type" value="Genomic_DNA"/>
</dbReference>
<evidence type="ECO:0000313" key="2">
    <source>
        <dbReference type="EMBL" id="KAJ6812336.1"/>
    </source>
</evidence>
<evidence type="ECO:0000256" key="1">
    <source>
        <dbReference type="SAM" id="Phobius"/>
    </source>
</evidence>
<keyword evidence="1" id="KW-1133">Transmembrane helix</keyword>
<dbReference type="Proteomes" id="UP001140949">
    <property type="component" value="Unassembled WGS sequence"/>
</dbReference>